<reference evidence="1 2" key="1">
    <citation type="journal article" date="2019" name="Sci. Rep.">
        <title>Orb-weaving spider Araneus ventricosus genome elucidates the spidroin gene catalogue.</title>
        <authorList>
            <person name="Kono N."/>
            <person name="Nakamura H."/>
            <person name="Ohtoshi R."/>
            <person name="Moran D.A.P."/>
            <person name="Shinohara A."/>
            <person name="Yoshida Y."/>
            <person name="Fujiwara M."/>
            <person name="Mori M."/>
            <person name="Tomita M."/>
            <person name="Arakawa K."/>
        </authorList>
    </citation>
    <scope>NUCLEOTIDE SEQUENCE [LARGE SCALE GENOMIC DNA]</scope>
</reference>
<protein>
    <submittedName>
        <fullName evidence="1">Uncharacterized protein</fullName>
    </submittedName>
</protein>
<dbReference type="AlphaFoldDB" id="A0A4Y2C949"/>
<comment type="caution">
    <text evidence="1">The sequence shown here is derived from an EMBL/GenBank/DDBJ whole genome shotgun (WGS) entry which is preliminary data.</text>
</comment>
<sequence length="203" mass="22884">MKAISVQKDIQRVEEERLKQQRKRLGYIKGVITKKERYCCLYSLVFAISDAYSNASKHQRADSPPFLILISGTSLECAKKERGSASQETEAVILHVLFTGGTYPSHKSIPRRKKKTFAESVNCSFSSLIPEAITGNPSSARPSLLEENPPFAEKDLCRRLRRETIESRVVRPRATPSDRLDASVEPSPYSSCSSLFFSFFFLL</sequence>
<proteinExistence type="predicted"/>
<accession>A0A4Y2C949</accession>
<evidence type="ECO:0000313" key="2">
    <source>
        <dbReference type="Proteomes" id="UP000499080"/>
    </source>
</evidence>
<dbReference type="EMBL" id="BGPR01000161">
    <property type="protein sequence ID" value="GBM00849.1"/>
    <property type="molecule type" value="Genomic_DNA"/>
</dbReference>
<organism evidence="1 2">
    <name type="scientific">Araneus ventricosus</name>
    <name type="common">Orbweaver spider</name>
    <name type="synonym">Epeira ventricosa</name>
    <dbReference type="NCBI Taxonomy" id="182803"/>
    <lineage>
        <taxon>Eukaryota</taxon>
        <taxon>Metazoa</taxon>
        <taxon>Ecdysozoa</taxon>
        <taxon>Arthropoda</taxon>
        <taxon>Chelicerata</taxon>
        <taxon>Arachnida</taxon>
        <taxon>Araneae</taxon>
        <taxon>Araneomorphae</taxon>
        <taxon>Entelegynae</taxon>
        <taxon>Araneoidea</taxon>
        <taxon>Araneidae</taxon>
        <taxon>Araneus</taxon>
    </lineage>
</organism>
<gene>
    <name evidence="1" type="ORF">AVEN_257362_1</name>
</gene>
<evidence type="ECO:0000313" key="1">
    <source>
        <dbReference type="EMBL" id="GBM00849.1"/>
    </source>
</evidence>
<name>A0A4Y2C949_ARAVE</name>
<keyword evidence="2" id="KW-1185">Reference proteome</keyword>
<dbReference type="Proteomes" id="UP000499080">
    <property type="component" value="Unassembled WGS sequence"/>
</dbReference>